<dbReference type="EMBL" id="AGCU01066576">
    <property type="status" value="NOT_ANNOTATED_CDS"/>
    <property type="molecule type" value="Genomic_DNA"/>
</dbReference>
<dbReference type="Pfam" id="PF00094">
    <property type="entry name" value="VWD"/>
    <property type="match status" value="1"/>
</dbReference>
<proteinExistence type="predicted"/>
<dbReference type="GO" id="GO:0005319">
    <property type="term" value="F:lipid transporter activity"/>
    <property type="evidence" value="ECO:0007669"/>
    <property type="project" value="InterPro"/>
</dbReference>
<dbReference type="GO" id="GO:0071391">
    <property type="term" value="P:cellular response to estrogen stimulus"/>
    <property type="evidence" value="ECO:0007669"/>
    <property type="project" value="TreeGrafter"/>
</dbReference>
<dbReference type="InterPro" id="IPR015819">
    <property type="entry name" value="Lipid_transp_b-sht_shell"/>
</dbReference>
<dbReference type="Proteomes" id="UP000007267">
    <property type="component" value="Unassembled WGS sequence"/>
</dbReference>
<reference evidence="5" key="1">
    <citation type="submission" date="2011-10" db="EMBL/GenBank/DDBJ databases">
        <authorList>
            <consortium name="Soft-shell Turtle Genome Consortium"/>
        </authorList>
    </citation>
    <scope>NUCLEOTIDE SEQUENCE [LARGE SCALE GENOMIC DNA]</scope>
    <source>
        <strain evidence="5">Daiwa-1</strain>
    </source>
</reference>
<keyword evidence="5" id="KW-1185">Reference proteome</keyword>
<dbReference type="InterPro" id="IPR050733">
    <property type="entry name" value="Vitellogenin/Apolipophorin"/>
</dbReference>
<reference evidence="4" key="3">
    <citation type="submission" date="2025-08" db="UniProtKB">
        <authorList>
            <consortium name="Ensembl"/>
        </authorList>
    </citation>
    <scope>IDENTIFICATION</scope>
</reference>
<dbReference type="InterPro" id="IPR001846">
    <property type="entry name" value="VWF_type-D"/>
</dbReference>
<feature type="domain" description="VWFD" evidence="3">
    <location>
        <begin position="210"/>
        <end position="388"/>
    </location>
</feature>
<accession>K7GG74</accession>
<evidence type="ECO:0000256" key="1">
    <source>
        <dbReference type="ARBA" id="ARBA00022761"/>
    </source>
</evidence>
<organism evidence="4 5">
    <name type="scientific">Pelodiscus sinensis</name>
    <name type="common">Chinese softshell turtle</name>
    <name type="synonym">Trionyx sinensis</name>
    <dbReference type="NCBI Taxonomy" id="13735"/>
    <lineage>
        <taxon>Eukaryota</taxon>
        <taxon>Metazoa</taxon>
        <taxon>Chordata</taxon>
        <taxon>Craniata</taxon>
        <taxon>Vertebrata</taxon>
        <taxon>Euteleostomi</taxon>
        <taxon>Archelosauria</taxon>
        <taxon>Testudinata</taxon>
        <taxon>Testudines</taxon>
        <taxon>Cryptodira</taxon>
        <taxon>Trionychia</taxon>
        <taxon>Trionychidae</taxon>
        <taxon>Pelodiscus</taxon>
    </lineage>
</organism>
<dbReference type="GO" id="GO:0032355">
    <property type="term" value="P:response to estradiol"/>
    <property type="evidence" value="ECO:0007669"/>
    <property type="project" value="TreeGrafter"/>
</dbReference>
<dbReference type="PROSITE" id="PS51233">
    <property type="entry name" value="VWFD"/>
    <property type="match status" value="1"/>
</dbReference>
<dbReference type="GO" id="GO:0045735">
    <property type="term" value="F:nutrient reservoir activity"/>
    <property type="evidence" value="ECO:0007669"/>
    <property type="project" value="UniProtKB-KW"/>
</dbReference>
<keyword evidence="2" id="KW-0325">Glycoprotein</keyword>
<reference evidence="4" key="4">
    <citation type="submission" date="2025-09" db="UniProtKB">
        <authorList>
            <consortium name="Ensembl"/>
        </authorList>
    </citation>
    <scope>IDENTIFICATION</scope>
</reference>
<reference evidence="5" key="2">
    <citation type="journal article" date="2013" name="Nat. Genet.">
        <title>The draft genomes of soft-shell turtle and green sea turtle yield insights into the development and evolution of the turtle-specific body plan.</title>
        <authorList>
            <person name="Wang Z."/>
            <person name="Pascual-Anaya J."/>
            <person name="Zadissa A."/>
            <person name="Li W."/>
            <person name="Niimura Y."/>
            <person name="Huang Z."/>
            <person name="Li C."/>
            <person name="White S."/>
            <person name="Xiong Z."/>
            <person name="Fang D."/>
            <person name="Wang B."/>
            <person name="Ming Y."/>
            <person name="Chen Y."/>
            <person name="Zheng Y."/>
            <person name="Kuraku S."/>
            <person name="Pignatelli M."/>
            <person name="Herrero J."/>
            <person name="Beal K."/>
            <person name="Nozawa M."/>
            <person name="Li Q."/>
            <person name="Wang J."/>
            <person name="Zhang H."/>
            <person name="Yu L."/>
            <person name="Shigenobu S."/>
            <person name="Wang J."/>
            <person name="Liu J."/>
            <person name="Flicek P."/>
            <person name="Searle S."/>
            <person name="Wang J."/>
            <person name="Kuratani S."/>
            <person name="Yin Y."/>
            <person name="Aken B."/>
            <person name="Zhang G."/>
            <person name="Irie N."/>
        </authorList>
    </citation>
    <scope>NUCLEOTIDE SEQUENCE [LARGE SCALE GENOMIC DNA]</scope>
    <source>
        <strain evidence="5">Daiwa-1</strain>
    </source>
</reference>
<evidence type="ECO:0000256" key="2">
    <source>
        <dbReference type="ARBA" id="ARBA00023180"/>
    </source>
</evidence>
<dbReference type="InterPro" id="IPR015258">
    <property type="entry name" value="Vitellinogen_b-sht_shell"/>
</dbReference>
<dbReference type="EMBL" id="AGCU01066575">
    <property type="status" value="NOT_ANNOTATED_CDS"/>
    <property type="molecule type" value="Genomic_DNA"/>
</dbReference>
<sequence>KFLGDSTSPTLAVILRALRNNKNLAGFQLVLYTDLYSTKPRIQAFVSNITGSSKWKICADASIVNAHKAATYLKWGRDCQDYKIATEVVTGRFADHPAIQVKLEWPKVPSRFKSSLNWFYSFVPGIAYILGYSEIEHKNPSQQAKMIVSLTSSRTFDFVAKLPERTIFSRALRLPISLPVGPPVPESAVQSPVWNFFSEAPSAVMEHLKARCTVSQDKITTFNEVKFNYSMPTNCYHILAQDCSPELKFLVMMKNAEESADLKAINVKLGHHEIDMYPENGLLSLMVNGVETPVENITYSLDSDASLVINSEKKGLSLLAPDYGIDKLYFDGRSLKVQVAFWMAGKTCGICGKYDAEKEQEFQMPSGSVAKDAVSFAQSWILSEKPCAGACKLQRSLVKLERTIQLEGQESKCYSVEPVMRCIKGCSATETTPVSVGFHCLPADSAASLVEGQMKLDQKSEDTRETIDAHTACSCEELQCIE</sequence>
<dbReference type="PANTHER" id="PTHR23345:SF15">
    <property type="entry name" value="VITELLOGENIN 1-RELATED"/>
    <property type="match status" value="1"/>
</dbReference>
<dbReference type="SMART" id="SM01170">
    <property type="entry name" value="DUF1944"/>
    <property type="match status" value="1"/>
</dbReference>
<name>K7GG74_PELSI</name>
<dbReference type="GeneTree" id="ENSGT00530000064273"/>
<dbReference type="InterPro" id="IPR037088">
    <property type="entry name" value="Vitellinogen_b-sht_shell_sf"/>
</dbReference>
<protein>
    <recommendedName>
        <fullName evidence="3">VWFD domain-containing protein</fullName>
    </recommendedName>
</protein>
<dbReference type="SMART" id="SM00216">
    <property type="entry name" value="VWD"/>
    <property type="match status" value="1"/>
</dbReference>
<evidence type="ECO:0000313" key="4">
    <source>
        <dbReference type="Ensembl" id="ENSPSIP00000019285.1"/>
    </source>
</evidence>
<evidence type="ECO:0000259" key="3">
    <source>
        <dbReference type="PROSITE" id="PS51233"/>
    </source>
</evidence>
<dbReference type="Pfam" id="PF09175">
    <property type="entry name" value="Vit_b-sht_shell"/>
    <property type="match status" value="1"/>
</dbReference>
<dbReference type="SUPFAM" id="SSF56968">
    <property type="entry name" value="Lipovitellin-phosvitin complex, beta-sheet shell regions"/>
    <property type="match status" value="1"/>
</dbReference>
<dbReference type="PANTHER" id="PTHR23345">
    <property type="entry name" value="VITELLOGENIN-RELATED"/>
    <property type="match status" value="1"/>
</dbReference>
<dbReference type="Ensembl" id="ENSPSIT00000019375.1">
    <property type="protein sequence ID" value="ENSPSIP00000019285.1"/>
    <property type="gene ID" value="ENSPSIG00000017070.1"/>
</dbReference>
<dbReference type="AlphaFoldDB" id="K7GG74"/>
<keyword evidence="1" id="KW-0758">Storage protein</keyword>
<dbReference type="HOGENOM" id="CLU_566919_0_0_1"/>
<dbReference type="Gene3D" id="2.20.90.10">
    <property type="entry name" value="Vitellinogen, beta-sheet shell domain"/>
    <property type="match status" value="1"/>
</dbReference>
<evidence type="ECO:0000313" key="5">
    <source>
        <dbReference type="Proteomes" id="UP000007267"/>
    </source>
</evidence>